<keyword evidence="2" id="KW-0472">Membrane</keyword>
<evidence type="ECO:0000256" key="2">
    <source>
        <dbReference type="SAM" id="Phobius"/>
    </source>
</evidence>
<accession>A0A7V2WV99</accession>
<sequence length="370" mass="41581">MFTQYSVNELISRFNTVSHLICLFVFIAIITSFFATNSYAETKTDKDSKVRKAVINQLLILDGKPKKKEEVKPLKKDKKDNERAEKTAEQSITFRDKLTEKTEKKEAKPIKATAIQSVAVSSSKLTEKSKEKKTKLALPIPNTAKKKQSTAIVAKTAESKKTKQQATALVEVLSDDEMQVLMLDFMQSSDAAPELQATASKLSPSQPSRRINPSNKEQSANNSDESEQENNIATKIAVKKESEKSQKNSLKTTTVQKTAKPEFQIIPVGRTRLGRNTVAKAPEKILTGWIYLGHFTKNKWESQTLDVDQLPDIGKHYAVKATMVNLRATLPKKGVMGSTIKVIKNKVQVKIIQLRGLGRNREYYWARIER</sequence>
<keyword evidence="2" id="KW-1133">Transmembrane helix</keyword>
<evidence type="ECO:0000313" key="3">
    <source>
        <dbReference type="EMBL" id="HFC92644.1"/>
    </source>
</evidence>
<gene>
    <name evidence="3" type="ORF">ENJ51_07510</name>
</gene>
<protein>
    <submittedName>
        <fullName evidence="3">Uncharacterized protein</fullName>
    </submittedName>
</protein>
<feature type="transmembrane region" description="Helical" evidence="2">
    <location>
        <begin position="20"/>
        <end position="40"/>
    </location>
</feature>
<feature type="region of interest" description="Disordered" evidence="1">
    <location>
        <begin position="192"/>
        <end position="230"/>
    </location>
</feature>
<name>A0A7V2WV99_LEUMU</name>
<dbReference type="Proteomes" id="UP000885750">
    <property type="component" value="Unassembled WGS sequence"/>
</dbReference>
<keyword evidence="2" id="KW-0812">Transmembrane</keyword>
<proteinExistence type="predicted"/>
<feature type="compositionally biased region" description="Polar residues" evidence="1">
    <location>
        <begin position="197"/>
        <end position="230"/>
    </location>
</feature>
<evidence type="ECO:0000256" key="1">
    <source>
        <dbReference type="SAM" id="MobiDB-lite"/>
    </source>
</evidence>
<feature type="region of interest" description="Disordered" evidence="1">
    <location>
        <begin position="70"/>
        <end position="92"/>
    </location>
</feature>
<dbReference type="EMBL" id="DRMS01000280">
    <property type="protein sequence ID" value="HFC92644.1"/>
    <property type="molecule type" value="Genomic_DNA"/>
</dbReference>
<organism evidence="3">
    <name type="scientific">Leucothrix mucor</name>
    <dbReference type="NCBI Taxonomy" id="45248"/>
    <lineage>
        <taxon>Bacteria</taxon>
        <taxon>Pseudomonadati</taxon>
        <taxon>Pseudomonadota</taxon>
        <taxon>Gammaproteobacteria</taxon>
        <taxon>Thiotrichales</taxon>
        <taxon>Thiotrichaceae</taxon>
        <taxon>Leucothrix</taxon>
    </lineage>
</organism>
<comment type="caution">
    <text evidence="3">The sequence shown here is derived from an EMBL/GenBank/DDBJ whole genome shotgun (WGS) entry which is preliminary data.</text>
</comment>
<feature type="region of interest" description="Disordered" evidence="1">
    <location>
        <begin position="123"/>
        <end position="149"/>
    </location>
</feature>
<dbReference type="AlphaFoldDB" id="A0A7V2WV99"/>
<reference evidence="3" key="1">
    <citation type="journal article" date="2020" name="mSystems">
        <title>Genome- and Community-Level Interaction Insights into Carbon Utilization and Element Cycling Functions of Hydrothermarchaeota in Hydrothermal Sediment.</title>
        <authorList>
            <person name="Zhou Z."/>
            <person name="Liu Y."/>
            <person name="Xu W."/>
            <person name="Pan J."/>
            <person name="Luo Z.H."/>
            <person name="Li M."/>
        </authorList>
    </citation>
    <scope>NUCLEOTIDE SEQUENCE [LARGE SCALE GENOMIC DNA]</scope>
    <source>
        <strain evidence="3">HyVt-493</strain>
    </source>
</reference>